<dbReference type="EMBL" id="BLLF01004991">
    <property type="protein sequence ID" value="GFH30567.1"/>
    <property type="molecule type" value="Genomic_DNA"/>
</dbReference>
<dbReference type="PANTHER" id="PTHR45098:SF1">
    <property type="entry name" value="DNAJ DOMAIN CONTAINING PROTEIN, EXPRESSED"/>
    <property type="match status" value="1"/>
</dbReference>
<dbReference type="PANTHER" id="PTHR45098">
    <property type="entry name" value="DNAJ DOMAIN CONTAINING PROTEIN, EXPRESSED"/>
    <property type="match status" value="1"/>
</dbReference>
<feature type="region of interest" description="Disordered" evidence="1">
    <location>
        <begin position="53"/>
        <end position="88"/>
    </location>
</feature>
<dbReference type="GO" id="GO:0003676">
    <property type="term" value="F:nucleic acid binding"/>
    <property type="evidence" value="ECO:0007669"/>
    <property type="project" value="InterPro"/>
</dbReference>
<evidence type="ECO:0000313" key="3">
    <source>
        <dbReference type="Proteomes" id="UP000485058"/>
    </source>
</evidence>
<dbReference type="AlphaFoldDB" id="A0A6A0AFC9"/>
<proteinExistence type="predicted"/>
<organism evidence="2 3">
    <name type="scientific">Haematococcus lacustris</name>
    <name type="common">Green alga</name>
    <name type="synonym">Haematococcus pluvialis</name>
    <dbReference type="NCBI Taxonomy" id="44745"/>
    <lineage>
        <taxon>Eukaryota</taxon>
        <taxon>Viridiplantae</taxon>
        <taxon>Chlorophyta</taxon>
        <taxon>core chlorophytes</taxon>
        <taxon>Chlorophyceae</taxon>
        <taxon>CS clade</taxon>
        <taxon>Chlamydomonadales</taxon>
        <taxon>Haematococcaceae</taxon>
        <taxon>Haematococcus</taxon>
    </lineage>
</organism>
<protein>
    <submittedName>
        <fullName evidence="2">J domain-containing protein</fullName>
    </submittedName>
</protein>
<evidence type="ECO:0000256" key="1">
    <source>
        <dbReference type="SAM" id="MobiDB-lite"/>
    </source>
</evidence>
<dbReference type="InterPro" id="IPR012677">
    <property type="entry name" value="Nucleotide-bd_a/b_plait_sf"/>
</dbReference>
<accession>A0A6A0AFC9</accession>
<gene>
    <name evidence="2" type="ORF">HaLaN_29447</name>
</gene>
<comment type="caution">
    <text evidence="2">The sequence shown here is derived from an EMBL/GenBank/DDBJ whole genome shotgun (WGS) entry which is preliminary data.</text>
</comment>
<name>A0A6A0AFC9_HAELA</name>
<dbReference type="SUPFAM" id="SSF54928">
    <property type="entry name" value="RNA-binding domain, RBD"/>
    <property type="match status" value="1"/>
</dbReference>
<dbReference type="InterPro" id="IPR035979">
    <property type="entry name" value="RBD_domain_sf"/>
</dbReference>
<dbReference type="Proteomes" id="UP000485058">
    <property type="component" value="Unassembled WGS sequence"/>
</dbReference>
<evidence type="ECO:0000313" key="2">
    <source>
        <dbReference type="EMBL" id="GFH30567.1"/>
    </source>
</evidence>
<sequence length="195" mass="21713">MNENGKTAYDILGLVTGLEATEAEIKKLEQAYRVLTDLQARGALDDLLRAKMQRQARRSSENDLKRKMRDELEQREKQAPAEEGEGGTVAWEGQYLAHKLAWHRAARPKSPWLRQSPALSRQYTADELRRIFSTHGSVQDVVVRESRRKSSKSSNPGRVKASALVVLASPEEVARAANSLCGDLADPLLVLPLAK</sequence>
<reference evidence="2 3" key="1">
    <citation type="submission" date="2020-02" db="EMBL/GenBank/DDBJ databases">
        <title>Draft genome sequence of Haematococcus lacustris strain NIES-144.</title>
        <authorList>
            <person name="Morimoto D."/>
            <person name="Nakagawa S."/>
            <person name="Yoshida T."/>
            <person name="Sawayama S."/>
        </authorList>
    </citation>
    <scope>NUCLEOTIDE SEQUENCE [LARGE SCALE GENOMIC DNA]</scope>
    <source>
        <strain evidence="2 3">NIES-144</strain>
    </source>
</reference>
<feature type="non-terminal residue" evidence="2">
    <location>
        <position position="195"/>
    </location>
</feature>
<dbReference type="Gene3D" id="3.30.70.330">
    <property type="match status" value="1"/>
</dbReference>
<feature type="non-terminal residue" evidence="2">
    <location>
        <position position="1"/>
    </location>
</feature>
<feature type="compositionally biased region" description="Basic and acidic residues" evidence="1">
    <location>
        <begin position="58"/>
        <end position="80"/>
    </location>
</feature>
<keyword evidence="3" id="KW-1185">Reference proteome</keyword>